<gene>
    <name evidence="1" type="ORF">DGI_0968</name>
</gene>
<dbReference type="Proteomes" id="UP000016587">
    <property type="component" value="Chromosome"/>
</dbReference>
<dbReference type="HOGENOM" id="CLU_2166878_0_0_7"/>
<dbReference type="RefSeq" id="WP_021759568.1">
    <property type="nucleotide sequence ID" value="NC_022444.1"/>
</dbReference>
<evidence type="ECO:0000313" key="2">
    <source>
        <dbReference type="Proteomes" id="UP000016587"/>
    </source>
</evidence>
<dbReference type="STRING" id="1121448.DGI_0968"/>
<name>T2G9J0_MEGG1</name>
<protein>
    <submittedName>
        <fullName evidence="1">Uncharacterized protein</fullName>
    </submittedName>
</protein>
<accession>T2G9J0</accession>
<dbReference type="AlphaFoldDB" id="T2G9J0"/>
<evidence type="ECO:0000313" key="1">
    <source>
        <dbReference type="EMBL" id="AGW12849.1"/>
    </source>
</evidence>
<reference evidence="1 2" key="1">
    <citation type="journal article" date="2013" name="J. Bacteriol.">
        <title>Roles of HynAB and Ech, the only two hydrogenases found in the model sulfate reducer Desulfovibrio gigas.</title>
        <authorList>
            <person name="Morais-Silva F.O."/>
            <person name="Santos C.I."/>
            <person name="Rodrigues R."/>
            <person name="Pereira I.A."/>
            <person name="Rodrigues-Pousada C."/>
        </authorList>
    </citation>
    <scope>NUCLEOTIDE SEQUENCE [LARGE SCALE GENOMIC DNA]</scope>
    <source>
        <strain evidence="2">ATCC 19364 / DSM 1382 / NCIMB 9332 / VKM B-1759</strain>
    </source>
</reference>
<dbReference type="KEGG" id="dgg:DGI_0968"/>
<dbReference type="PATRIC" id="fig|1121448.10.peg.972"/>
<dbReference type="EMBL" id="CP006585">
    <property type="protein sequence ID" value="AGW12849.1"/>
    <property type="molecule type" value="Genomic_DNA"/>
</dbReference>
<reference evidence="2" key="2">
    <citation type="submission" date="2013-07" db="EMBL/GenBank/DDBJ databases">
        <authorList>
            <person name="Morais-Silva F.O."/>
            <person name="Rezende A.M."/>
            <person name="Pimentel C."/>
            <person name="Resende D.M."/>
            <person name="Santos C.I."/>
            <person name="Clemente C."/>
            <person name="de Oliveira L.M."/>
            <person name="da Silva S.M."/>
            <person name="Costa D.A."/>
            <person name="Varela-Raposo A."/>
            <person name="Horacio E.C.A."/>
            <person name="Matos M."/>
            <person name="Flores O."/>
            <person name="Ruiz J.C."/>
            <person name="Rodrigues-Pousada C."/>
        </authorList>
    </citation>
    <scope>NUCLEOTIDE SEQUENCE [LARGE SCALE GENOMIC DNA]</scope>
    <source>
        <strain evidence="2">ATCC 19364 / DSM 1382 / NCIMB 9332 / VKM B-1759</strain>
    </source>
</reference>
<keyword evidence="2" id="KW-1185">Reference proteome</keyword>
<organism evidence="1 2">
    <name type="scientific">Megalodesulfovibrio gigas (strain ATCC 19364 / DSM 1382 / NCIMB 9332 / VKM B-1759)</name>
    <name type="common">Desulfovibrio gigas</name>
    <dbReference type="NCBI Taxonomy" id="1121448"/>
    <lineage>
        <taxon>Bacteria</taxon>
        <taxon>Pseudomonadati</taxon>
        <taxon>Thermodesulfobacteriota</taxon>
        <taxon>Desulfovibrionia</taxon>
        <taxon>Desulfovibrionales</taxon>
        <taxon>Desulfovibrionaceae</taxon>
        <taxon>Megalodesulfovibrio</taxon>
    </lineage>
</organism>
<proteinExistence type="predicted"/>
<sequence>MVVIIDTATHTALDLLEPGTVLTGLRPGLIAVACDCETLEDAQAQAAGLVAQHQAAADHELCLQDLTDLALLTIDPLRAVVLGTATQIDRDRLQSLEAVARAVKEEIGGGPG</sequence>